<keyword evidence="9" id="KW-1185">Reference proteome</keyword>
<dbReference type="PROSITE" id="PS50931">
    <property type="entry name" value="HTH_LYSR"/>
    <property type="match status" value="1"/>
</dbReference>
<evidence type="ECO:0000313" key="9">
    <source>
        <dbReference type="Proteomes" id="UP000601435"/>
    </source>
</evidence>
<dbReference type="Gene3D" id="3.40.190.290">
    <property type="match status" value="1"/>
</dbReference>
<dbReference type="SUPFAM" id="SSF53850">
    <property type="entry name" value="Periplasmic binding protein-like II"/>
    <property type="match status" value="1"/>
</dbReference>
<evidence type="ECO:0000256" key="3">
    <source>
        <dbReference type="ARBA" id="ARBA00018907"/>
    </source>
</evidence>
<dbReference type="InterPro" id="IPR036390">
    <property type="entry name" value="WH_DNA-bd_sf"/>
</dbReference>
<comment type="caution">
    <text evidence="8">The sequence shown here is derived from an EMBL/GenBank/DDBJ whole genome shotgun (WGS) entry which is preliminary data.</text>
</comment>
<evidence type="ECO:0000256" key="6">
    <source>
        <dbReference type="ARBA" id="ARBA00023163"/>
    </source>
</evidence>
<dbReference type="AlphaFoldDB" id="A0A812ZPN6"/>
<evidence type="ECO:0000313" key="8">
    <source>
        <dbReference type="EMBL" id="CAE7834961.1"/>
    </source>
</evidence>
<dbReference type="Proteomes" id="UP000601435">
    <property type="component" value="Unassembled WGS sequence"/>
</dbReference>
<comment type="function">
    <text evidence="1">Trans-acting transcriptional regulator of RuBisCO genes (rbcL and rbcS) expression.</text>
</comment>
<dbReference type="InterPro" id="IPR000847">
    <property type="entry name" value="LysR_HTH_N"/>
</dbReference>
<dbReference type="GO" id="GO:0003700">
    <property type="term" value="F:DNA-binding transcription factor activity"/>
    <property type="evidence" value="ECO:0007669"/>
    <property type="project" value="InterPro"/>
</dbReference>
<dbReference type="PANTHER" id="PTHR30537:SF3">
    <property type="entry name" value="TRANSCRIPTIONAL REGULATORY PROTEIN"/>
    <property type="match status" value="1"/>
</dbReference>
<evidence type="ECO:0000256" key="1">
    <source>
        <dbReference type="ARBA" id="ARBA00003782"/>
    </source>
</evidence>
<organism evidence="8 9">
    <name type="scientific">Symbiodinium necroappetens</name>
    <dbReference type="NCBI Taxonomy" id="1628268"/>
    <lineage>
        <taxon>Eukaryota</taxon>
        <taxon>Sar</taxon>
        <taxon>Alveolata</taxon>
        <taxon>Dinophyceae</taxon>
        <taxon>Suessiales</taxon>
        <taxon>Symbiodiniaceae</taxon>
        <taxon>Symbiodinium</taxon>
    </lineage>
</organism>
<dbReference type="InterPro" id="IPR058163">
    <property type="entry name" value="LysR-type_TF_proteobact-type"/>
</dbReference>
<evidence type="ECO:0000256" key="2">
    <source>
        <dbReference type="ARBA" id="ARBA00009437"/>
    </source>
</evidence>
<dbReference type="PANTHER" id="PTHR30537">
    <property type="entry name" value="HTH-TYPE TRANSCRIPTIONAL REGULATOR"/>
    <property type="match status" value="1"/>
</dbReference>
<dbReference type="Pfam" id="PF00126">
    <property type="entry name" value="HTH_1"/>
    <property type="match status" value="1"/>
</dbReference>
<dbReference type="InterPro" id="IPR005119">
    <property type="entry name" value="LysR_subst-bd"/>
</dbReference>
<feature type="domain" description="HTH lysR-type" evidence="7">
    <location>
        <begin position="8"/>
        <end position="65"/>
    </location>
</feature>
<comment type="similarity">
    <text evidence="2">Belongs to the LysR transcriptional regulatory family.</text>
</comment>
<dbReference type="GO" id="GO:0043565">
    <property type="term" value="F:sequence-specific DNA binding"/>
    <property type="evidence" value="ECO:0007669"/>
    <property type="project" value="TreeGrafter"/>
</dbReference>
<reference evidence="8" key="1">
    <citation type="submission" date="2021-02" db="EMBL/GenBank/DDBJ databases">
        <authorList>
            <person name="Dougan E. K."/>
            <person name="Rhodes N."/>
            <person name="Thang M."/>
            <person name="Chan C."/>
        </authorList>
    </citation>
    <scope>NUCLEOTIDE SEQUENCE</scope>
</reference>
<evidence type="ECO:0000256" key="4">
    <source>
        <dbReference type="ARBA" id="ARBA00023015"/>
    </source>
</evidence>
<sequence length="305" mass="33911">MNWRDIAFDWNQVRAFLAAAEEGSLSAAARALQHTQPTLSRQVTGLEQSLGVTLFERGHRRLQLTTAGLELLEHVRAMAEAANRVSLAASGQSHAIEGRVCITATEMLATYFLPSMLRKLREQAPGIVVEVIASDQVRDLIRREADIAIRHSQPTQPDLIARRVGRLRGRIYAARRLLDEVGIPRSFDDLTGQDFVGIDNTDALIAGVAEQGLVLRLEQFRVQAASGNCMLQLIREGLGFGFLPTDTGEIFDDLVCVLPELFNPEIPVWLVSHRELRSSRRIRVVFDLLAKELETLTETVGQPND</sequence>
<proteinExistence type="inferred from homology"/>
<evidence type="ECO:0000259" key="7">
    <source>
        <dbReference type="PROSITE" id="PS50931"/>
    </source>
</evidence>
<dbReference type="Pfam" id="PF03466">
    <property type="entry name" value="LysR_substrate"/>
    <property type="match status" value="1"/>
</dbReference>
<dbReference type="GO" id="GO:0006351">
    <property type="term" value="P:DNA-templated transcription"/>
    <property type="evidence" value="ECO:0007669"/>
    <property type="project" value="TreeGrafter"/>
</dbReference>
<dbReference type="InterPro" id="IPR036388">
    <property type="entry name" value="WH-like_DNA-bd_sf"/>
</dbReference>
<dbReference type="SUPFAM" id="SSF46785">
    <property type="entry name" value="Winged helix' DNA-binding domain"/>
    <property type="match status" value="1"/>
</dbReference>
<dbReference type="EMBL" id="CAJNJA010049029">
    <property type="protein sequence ID" value="CAE7834961.1"/>
    <property type="molecule type" value="Genomic_DNA"/>
</dbReference>
<keyword evidence="5" id="KW-0238">DNA-binding</keyword>
<dbReference type="Gene3D" id="1.10.10.10">
    <property type="entry name" value="Winged helix-like DNA-binding domain superfamily/Winged helix DNA-binding domain"/>
    <property type="match status" value="1"/>
</dbReference>
<name>A0A812ZPN6_9DINO</name>
<accession>A0A812ZPN6</accession>
<dbReference type="PRINTS" id="PR00039">
    <property type="entry name" value="HTHLYSR"/>
</dbReference>
<keyword evidence="4" id="KW-0805">Transcription regulation</keyword>
<dbReference type="OrthoDB" id="5853080at2759"/>
<keyword evidence="6" id="KW-0804">Transcription</keyword>
<protein>
    <recommendedName>
        <fullName evidence="3">Probable RuBisCO transcriptional regulator</fullName>
    </recommendedName>
</protein>
<gene>
    <name evidence="8" type="primary">yafC</name>
    <name evidence="8" type="ORF">SNEC2469_LOCUS25039</name>
</gene>
<dbReference type="FunFam" id="1.10.10.10:FF:000001">
    <property type="entry name" value="LysR family transcriptional regulator"/>
    <property type="match status" value="1"/>
</dbReference>
<evidence type="ECO:0000256" key="5">
    <source>
        <dbReference type="ARBA" id="ARBA00023125"/>
    </source>
</evidence>